<dbReference type="PROSITE" id="PS50889">
    <property type="entry name" value="S4"/>
    <property type="match status" value="1"/>
</dbReference>
<dbReference type="SUPFAM" id="SSF55120">
    <property type="entry name" value="Pseudouridine synthase"/>
    <property type="match status" value="1"/>
</dbReference>
<dbReference type="PANTHER" id="PTHR47683">
    <property type="entry name" value="PSEUDOURIDINE SYNTHASE FAMILY PROTEIN-RELATED"/>
    <property type="match status" value="1"/>
</dbReference>
<dbReference type="Gene3D" id="3.30.70.580">
    <property type="entry name" value="Pseudouridine synthase I, catalytic domain, N-terminal subdomain"/>
    <property type="match status" value="1"/>
</dbReference>
<dbReference type="OrthoDB" id="9807213at2"/>
<feature type="domain" description="Pseudouridine synthase RsuA/RluA-like" evidence="8">
    <location>
        <begin position="65"/>
        <end position="194"/>
    </location>
</feature>
<dbReference type="Gene3D" id="3.10.290.10">
    <property type="entry name" value="RNA-binding S4 domain"/>
    <property type="match status" value="1"/>
</dbReference>
<dbReference type="EC" id="5.4.99.-" evidence="7"/>
<dbReference type="PANTHER" id="PTHR47683:SF4">
    <property type="entry name" value="PSEUDOURIDINE SYNTHASE"/>
    <property type="match status" value="1"/>
</dbReference>
<dbReference type="RefSeq" id="WP_140605684.1">
    <property type="nucleotide sequence ID" value="NZ_SAWY01000041.1"/>
</dbReference>
<dbReference type="CDD" id="cd02553">
    <property type="entry name" value="PseudoU_synth_RsuA"/>
    <property type="match status" value="1"/>
</dbReference>
<keyword evidence="2 6" id="KW-0694">RNA-binding</keyword>
<organism evidence="9 10">
    <name type="scientific">Litorilituus lipolyticus</name>
    <dbReference type="NCBI Taxonomy" id="2491017"/>
    <lineage>
        <taxon>Bacteria</taxon>
        <taxon>Pseudomonadati</taxon>
        <taxon>Pseudomonadota</taxon>
        <taxon>Gammaproteobacteria</taxon>
        <taxon>Alteromonadales</taxon>
        <taxon>Colwelliaceae</taxon>
        <taxon>Litorilituus</taxon>
    </lineage>
</organism>
<sequence length="244" mass="27927">MAISRARLDRFLCKFPQFNKHSVRLLLAQQRVVINDTIETASDCLIDYFTKVEVDGVVLQNNIPHYVMLHKPIGVVCATTDTKHKTVMDLLKYSYKAQLHIVGRLDLNTSGLVLLTDDSRWSERLTQPESKVEKRYIVTLANAIYEDYAQAFEQGMYFPYEDITTKPAKFTKLSTYQAEVCLVEGRYHQIKRMFGRFRNPVVALHRHSIGSLALDEQLTVGQSRELTASEVKTIFDLSAINCCT</sequence>
<dbReference type="SUPFAM" id="SSF55174">
    <property type="entry name" value="Alpha-L RNA-binding motif"/>
    <property type="match status" value="1"/>
</dbReference>
<dbReference type="InterPro" id="IPR020103">
    <property type="entry name" value="PsdUridine_synth_cat_dom_sf"/>
</dbReference>
<comment type="caution">
    <text evidence="9">The sequence shown here is derived from an EMBL/GenBank/DDBJ whole genome shotgun (WGS) entry which is preliminary data.</text>
</comment>
<evidence type="ECO:0000256" key="6">
    <source>
        <dbReference type="PROSITE-ProRule" id="PRU00182"/>
    </source>
</evidence>
<keyword evidence="3 7" id="KW-0413">Isomerase</keyword>
<accession>A0A502KRD0</accession>
<dbReference type="InterPro" id="IPR020094">
    <property type="entry name" value="TruA/RsuA/RluB/E/F_N"/>
</dbReference>
<dbReference type="Pfam" id="PF00849">
    <property type="entry name" value="PseudoU_synth_2"/>
    <property type="match status" value="1"/>
</dbReference>
<comment type="catalytic activity">
    <reaction evidence="4">
        <text>uridine(516) in 16S rRNA = pseudouridine(516) in 16S rRNA</text>
        <dbReference type="Rhea" id="RHEA:38867"/>
        <dbReference type="Rhea" id="RHEA-COMP:10089"/>
        <dbReference type="Rhea" id="RHEA-COMP:10090"/>
        <dbReference type="ChEBI" id="CHEBI:65314"/>
        <dbReference type="ChEBI" id="CHEBI:65315"/>
        <dbReference type="EC" id="5.4.99.19"/>
    </reaction>
</comment>
<dbReference type="GO" id="GO:0001522">
    <property type="term" value="P:pseudouridine synthesis"/>
    <property type="evidence" value="ECO:0007669"/>
    <property type="project" value="InterPro"/>
</dbReference>
<evidence type="ECO:0000256" key="4">
    <source>
        <dbReference type="ARBA" id="ARBA00036749"/>
    </source>
</evidence>
<dbReference type="InterPro" id="IPR042092">
    <property type="entry name" value="PsdUridine_s_RsuA/RluB/E/F_cat"/>
</dbReference>
<evidence type="ECO:0000256" key="1">
    <source>
        <dbReference type="ARBA" id="ARBA00008348"/>
    </source>
</evidence>
<dbReference type="AlphaFoldDB" id="A0A502KRD0"/>
<dbReference type="GO" id="GO:0006364">
    <property type="term" value="P:rRNA processing"/>
    <property type="evidence" value="ECO:0007669"/>
    <property type="project" value="UniProtKB-ARBA"/>
</dbReference>
<name>A0A502KRD0_9GAMM</name>
<dbReference type="InterPro" id="IPR006145">
    <property type="entry name" value="PsdUridine_synth_RsuA/RluA"/>
</dbReference>
<dbReference type="GO" id="GO:0003723">
    <property type="term" value="F:RNA binding"/>
    <property type="evidence" value="ECO:0007669"/>
    <property type="project" value="UniProtKB-KW"/>
</dbReference>
<dbReference type="Proteomes" id="UP000315303">
    <property type="component" value="Unassembled WGS sequence"/>
</dbReference>
<proteinExistence type="inferred from homology"/>
<dbReference type="PROSITE" id="PS01149">
    <property type="entry name" value="PSI_RSU"/>
    <property type="match status" value="1"/>
</dbReference>
<dbReference type="Gene3D" id="3.30.70.1560">
    <property type="entry name" value="Alpha-L RNA-binding motif"/>
    <property type="match status" value="1"/>
</dbReference>
<dbReference type="InterPro" id="IPR018496">
    <property type="entry name" value="PsdUridine_synth_RsuA/RluB_CS"/>
</dbReference>
<dbReference type="InterPro" id="IPR036986">
    <property type="entry name" value="S4_RNA-bd_sf"/>
</dbReference>
<dbReference type="InterPro" id="IPR050343">
    <property type="entry name" value="RsuA_PseudoU_synthase"/>
</dbReference>
<comment type="similarity">
    <text evidence="1 7">Belongs to the pseudouridine synthase RsuA family.</text>
</comment>
<gene>
    <name evidence="9" type="ORF">EPA86_17530</name>
</gene>
<dbReference type="InterPro" id="IPR000748">
    <property type="entry name" value="PsdUridine_synth_RsuA/RluB/E/F"/>
</dbReference>
<dbReference type="EMBL" id="SAWY01000041">
    <property type="protein sequence ID" value="TPH12153.1"/>
    <property type="molecule type" value="Genomic_DNA"/>
</dbReference>
<comment type="function">
    <text evidence="5">Responsible for synthesis of pseudouridine from uracil-516 in 16S ribosomal RNA.</text>
</comment>
<evidence type="ECO:0000313" key="10">
    <source>
        <dbReference type="Proteomes" id="UP000315303"/>
    </source>
</evidence>
<dbReference type="NCBIfam" id="TIGR00093">
    <property type="entry name" value="pseudouridine synthase"/>
    <property type="match status" value="1"/>
</dbReference>
<evidence type="ECO:0000259" key="8">
    <source>
        <dbReference type="Pfam" id="PF00849"/>
    </source>
</evidence>
<evidence type="ECO:0000256" key="7">
    <source>
        <dbReference type="RuleBase" id="RU003887"/>
    </source>
</evidence>
<reference evidence="9 10" key="1">
    <citation type="submission" date="2019-01" db="EMBL/GenBank/DDBJ databases">
        <title>Litorilituus lipolytica sp. nov., isolated from intertidal sand of the Yellow Sea in China.</title>
        <authorList>
            <person name="Liu A."/>
        </authorList>
    </citation>
    <scope>NUCLEOTIDE SEQUENCE [LARGE SCALE GENOMIC DNA]</scope>
    <source>
        <strain evidence="9 10">RZ04</strain>
    </source>
</reference>
<evidence type="ECO:0000313" key="9">
    <source>
        <dbReference type="EMBL" id="TPH12153.1"/>
    </source>
</evidence>
<keyword evidence="10" id="KW-1185">Reference proteome</keyword>
<evidence type="ECO:0000256" key="5">
    <source>
        <dbReference type="ARBA" id="ARBA00037590"/>
    </source>
</evidence>
<dbReference type="GO" id="GO:0160136">
    <property type="term" value="F:16S rRNA pseudouridine(516) synthase activity"/>
    <property type="evidence" value="ECO:0007669"/>
    <property type="project" value="UniProtKB-EC"/>
</dbReference>
<evidence type="ECO:0000256" key="2">
    <source>
        <dbReference type="ARBA" id="ARBA00022884"/>
    </source>
</evidence>
<protein>
    <recommendedName>
        <fullName evidence="7">Pseudouridine synthase</fullName>
        <ecNumber evidence="7">5.4.99.-</ecNumber>
    </recommendedName>
</protein>
<evidence type="ECO:0000256" key="3">
    <source>
        <dbReference type="ARBA" id="ARBA00023235"/>
    </source>
</evidence>